<evidence type="ECO:0000313" key="2">
    <source>
        <dbReference type="EMBL" id="ORY24432.1"/>
    </source>
</evidence>
<accession>A0A1Y2API1</accession>
<sequence length="1194" mass="139327">MLKNSRGHNKENNVNNNNCEYEYINLSQKTKLLIKKELKKKDNDELNEILYSLNDFVDIINNIYEPDCSCRNELSFLLWKRSERKIIKNNYQFLQYENFFGKITQFFDEEYYYDIESETIQNILNLFIELITPSYYEEDNINDYLTKWIFGIHELSSEYDPLPLFPEENEIIQVVLFFAFIIDESDKNTAISVKNELNECRLVSKFLLFSLKLGGKNVKSYLKKLSYNNILLSDLLSVAIWRIITEHDVYNSKLVSKTLWTVINLFENFNENNGFQHFSYVTLVQLFINKDNMPLLDNLMDEKVDIDFKSITEKIFYFSIKNLRSYVINKEMTSKFLRKLNEKEEVNNLSLAIIKFFSLQLANIKKVNEYSPLKLVNKELLWILINAKSMNIHLSKSVSQNIYYNEKYNYLNNSSSTYRIYSTISFDQKPVLYNLEILLGTYYMEKNSITELTSYFLDEIKNIKVETLKKDDKKMIYNESKLKGSSLKSKNDNKKVYSSMKNNQDNNSSDSDDNNFKNNSFKQNDSHRHYSSSVIKKSLLSIEECRENFSKLCNLLIKLKKKKGFEKDNNFFNETNRYNPLNRHIWNIYCINDIFFRIVKKYFIFQNDENATELTNIVSSMNESSKKLNFSSIITQLCSNLMNMLMDIRNINLYSNEYLYLITLMLSNIEKWLKAFYCKPTYWIKLVDDIIKILLPFHFLESFNIPVESITLSSSNTEFQKLNNTNSNLIIDIPPAPSVTNDINYDSNANNSSDSSKNLKQSTINENNNSDKLLHSSSSSPFLPPISTEVIISENSEKEIKKNSSLELHESLLKPSSTSSISIFDSMSRSSSTSSLNFIDEVYNTYNNDKSLFKYECLGIKNEIKLFLLKSILKNIEETIRNCDYVPFNLSSISLPSLKNHKRSVSALQKKNAVINLPCSKVPLPPTIEKQKNQLIEKKKTTVAGNRSNIKISNKGMGNNQKYSLKQNKESKNINDSNNINKSSQIDSEDTTDSEIYDDFDSQSSGSSSRNKESICEDEDLDCQDIQFKKNNMYEQETIYFIQFKLKEYIQLIIEYIEELKNVKGNSKNYLISSLQNLLEKHVLFVQSYYKKAIDISNSTSKSYYSRQRQHTAIESSLHNRFYSKNELIKNSVLISKPSVYKSTGRLRDPLAMQNRIKLYSSLSQSKTPLHVNVTNIILKPISHNCTKIPRMNP</sequence>
<feature type="region of interest" description="Disordered" evidence="1">
    <location>
        <begin position="971"/>
        <end position="1016"/>
    </location>
</feature>
<dbReference type="AlphaFoldDB" id="A0A1Y2API1"/>
<protein>
    <submittedName>
        <fullName evidence="2">Uncharacterized protein</fullName>
    </submittedName>
</protein>
<evidence type="ECO:0000313" key="3">
    <source>
        <dbReference type="Proteomes" id="UP000193920"/>
    </source>
</evidence>
<feature type="compositionally biased region" description="Acidic residues" evidence="1">
    <location>
        <begin position="987"/>
        <end position="1001"/>
    </location>
</feature>
<feature type="region of interest" description="Disordered" evidence="1">
    <location>
        <begin position="485"/>
        <end position="527"/>
    </location>
</feature>
<evidence type="ECO:0000256" key="1">
    <source>
        <dbReference type="SAM" id="MobiDB-lite"/>
    </source>
</evidence>
<dbReference type="OrthoDB" id="10498509at2759"/>
<dbReference type="Proteomes" id="UP000193920">
    <property type="component" value="Unassembled WGS sequence"/>
</dbReference>
<gene>
    <name evidence="2" type="ORF">LY90DRAFT_514606</name>
</gene>
<dbReference type="EMBL" id="MCOG01000222">
    <property type="protein sequence ID" value="ORY24432.1"/>
    <property type="molecule type" value="Genomic_DNA"/>
</dbReference>
<organism evidence="2 3">
    <name type="scientific">Neocallimastix californiae</name>
    <dbReference type="NCBI Taxonomy" id="1754190"/>
    <lineage>
        <taxon>Eukaryota</taxon>
        <taxon>Fungi</taxon>
        <taxon>Fungi incertae sedis</taxon>
        <taxon>Chytridiomycota</taxon>
        <taxon>Chytridiomycota incertae sedis</taxon>
        <taxon>Neocallimastigomycetes</taxon>
        <taxon>Neocallimastigales</taxon>
        <taxon>Neocallimastigaceae</taxon>
        <taxon>Neocallimastix</taxon>
    </lineage>
</organism>
<name>A0A1Y2API1_9FUNG</name>
<feature type="compositionally biased region" description="Low complexity" evidence="1">
    <location>
        <begin position="974"/>
        <end position="986"/>
    </location>
</feature>
<proteinExistence type="predicted"/>
<reference evidence="2" key="1">
    <citation type="submission" date="2016-08" db="EMBL/GenBank/DDBJ databases">
        <title>A Parts List for Fungal Cellulosomes Revealed by Comparative Genomics.</title>
        <authorList>
            <consortium name="DOE Joint Genome Institute"/>
            <person name="Haitjema C.H."/>
            <person name="Gilmore S.P."/>
            <person name="Henske J.K."/>
            <person name="Solomon K.V."/>
            <person name="De Groot R."/>
            <person name="Kuo A."/>
            <person name="Mondo S.J."/>
            <person name="Salamov A.A."/>
            <person name="Labutti K."/>
            <person name="Zhao Z."/>
            <person name="Chiniquy J."/>
            <person name="Barry K."/>
            <person name="Brewer H.M."/>
            <person name="Purvine S.O."/>
            <person name="Wright A.T."/>
            <person name="Boxma B."/>
            <person name="Van Alen T."/>
            <person name="Hackstein J.H."/>
            <person name="Baker S.E."/>
            <person name="Grigoriev I.V."/>
            <person name="O'Malley M.A."/>
        </authorList>
    </citation>
    <scope>NUCLEOTIDE SEQUENCE [LARGE SCALE GENOMIC DNA]</scope>
    <source>
        <strain evidence="2">G1</strain>
    </source>
</reference>
<comment type="caution">
    <text evidence="2">The sequence shown here is derived from an EMBL/GenBank/DDBJ whole genome shotgun (WGS) entry which is preliminary data.</text>
</comment>
<feature type="compositionally biased region" description="Low complexity" evidence="1">
    <location>
        <begin position="742"/>
        <end position="758"/>
    </location>
</feature>
<keyword evidence="3" id="KW-1185">Reference proteome</keyword>
<feature type="region of interest" description="Disordered" evidence="1">
    <location>
        <begin position="742"/>
        <end position="767"/>
    </location>
</feature>